<dbReference type="SUPFAM" id="SSF52009">
    <property type="entry name" value="Phosphohistidine domain"/>
    <property type="match status" value="1"/>
</dbReference>
<dbReference type="InterPro" id="IPR002192">
    <property type="entry name" value="PPDK_AMP/ATP-bd"/>
</dbReference>
<dbReference type="Gene3D" id="1.10.189.10">
    <property type="entry name" value="Pyruvate Phosphate Dikinase, domain 2"/>
    <property type="match status" value="1"/>
</dbReference>
<evidence type="ECO:0000313" key="4">
    <source>
        <dbReference type="Proteomes" id="UP001428817"/>
    </source>
</evidence>
<dbReference type="Pfam" id="PF00391">
    <property type="entry name" value="PEP-utilizers"/>
    <property type="match status" value="1"/>
</dbReference>
<protein>
    <submittedName>
        <fullName evidence="3">Pyruvate, phosphate dikinase</fullName>
    </submittedName>
</protein>
<dbReference type="PANTHER" id="PTHR22931:SF9">
    <property type="entry name" value="PYRUVATE, PHOSPHATE DIKINASE 1, CHLOROPLASTIC"/>
    <property type="match status" value="1"/>
</dbReference>
<dbReference type="Pfam" id="PF01326">
    <property type="entry name" value="PPDK_N"/>
    <property type="match status" value="1"/>
</dbReference>
<gene>
    <name evidence="3" type="ORF">GCM10023321_60370</name>
</gene>
<sequence length="494" mass="51805">MTATSQPSLLALDGRTGADRVLLGGKAASVERMRRLEIDVPPAFVLTTAVCRRFYDPADGDGSVPSDVWAEVPAAVAELGRVTGRTFGSGDRPLLVSVRSGAAVSMPGMMDTVLNLGMTEAVRDALAAESGDPEYASDVWRRFHEQFEKVVGEPAPADPWAQLRLAVAAVFRSWQSTRARAYRRDRGIPEDGGTAVTVQAMVFGNVDDRSGTGVLFSRDPLGGGAEVYGEWLPRGQGEDVVSGRMDALPLAELAGSMPEVHAALMDATRRLELDGRDVQDIEFTVERGRLWLLQTRAAKRAPESAVRHAVSFVREGLITPAEALDRVTAEQVETLLKPRVDARAARSAAVLATGKPACPGVAVGTVVTDADDAQDQADEGVDVVLARPTTDPDDVPGMSVCTAVVTELGGSTSHAAVVCRELGVPCVVGTGAGTVTSLGGRVVTVDGTAGVIYDGALPTASPASSSDPDLAQLTEWARAETGKDGSLAELLRAR</sequence>
<dbReference type="NCBIfam" id="NF004531">
    <property type="entry name" value="PRK05878.1"/>
    <property type="match status" value="1"/>
</dbReference>
<proteinExistence type="predicted"/>
<dbReference type="RefSeq" id="WP_185059887.1">
    <property type="nucleotide sequence ID" value="NZ_BAABJP010000037.1"/>
</dbReference>
<feature type="domain" description="Pyruvate phosphate dikinase AMP/ATP-binding" evidence="2">
    <location>
        <begin position="62"/>
        <end position="245"/>
    </location>
</feature>
<comment type="caution">
    <text evidence="3">The sequence shown here is derived from an EMBL/GenBank/DDBJ whole genome shotgun (WGS) entry which is preliminary data.</text>
</comment>
<dbReference type="InterPro" id="IPR036637">
    <property type="entry name" value="Phosphohistidine_dom_sf"/>
</dbReference>
<keyword evidence="3" id="KW-0670">Pyruvate</keyword>
<evidence type="ECO:0000259" key="2">
    <source>
        <dbReference type="Pfam" id="PF01326"/>
    </source>
</evidence>
<accession>A0ABP9QU32</accession>
<feature type="domain" description="PEP-utilising enzyme mobile" evidence="1">
    <location>
        <begin position="382"/>
        <end position="450"/>
    </location>
</feature>
<dbReference type="EMBL" id="BAABJP010000037">
    <property type="protein sequence ID" value="GAA5167509.1"/>
    <property type="molecule type" value="Genomic_DNA"/>
</dbReference>
<dbReference type="SUPFAM" id="SSF56059">
    <property type="entry name" value="Glutathione synthetase ATP-binding domain-like"/>
    <property type="match status" value="1"/>
</dbReference>
<evidence type="ECO:0000313" key="3">
    <source>
        <dbReference type="EMBL" id="GAA5167509.1"/>
    </source>
</evidence>
<dbReference type="InterPro" id="IPR013815">
    <property type="entry name" value="ATP_grasp_subdomain_1"/>
</dbReference>
<name>A0ABP9QU32_9PSEU</name>
<dbReference type="Gene3D" id="3.30.1490.20">
    <property type="entry name" value="ATP-grasp fold, A domain"/>
    <property type="match status" value="1"/>
</dbReference>
<organism evidence="3 4">
    <name type="scientific">Pseudonocardia eucalypti</name>
    <dbReference type="NCBI Taxonomy" id="648755"/>
    <lineage>
        <taxon>Bacteria</taxon>
        <taxon>Bacillati</taxon>
        <taxon>Actinomycetota</taxon>
        <taxon>Actinomycetes</taxon>
        <taxon>Pseudonocardiales</taxon>
        <taxon>Pseudonocardiaceae</taxon>
        <taxon>Pseudonocardia</taxon>
    </lineage>
</organism>
<dbReference type="InterPro" id="IPR010121">
    <property type="entry name" value="Pyruvate_phosphate_dikinase"/>
</dbReference>
<reference evidence="4" key="1">
    <citation type="journal article" date="2019" name="Int. J. Syst. Evol. Microbiol.">
        <title>The Global Catalogue of Microorganisms (GCM) 10K type strain sequencing project: providing services to taxonomists for standard genome sequencing and annotation.</title>
        <authorList>
            <consortium name="The Broad Institute Genomics Platform"/>
            <consortium name="The Broad Institute Genome Sequencing Center for Infectious Disease"/>
            <person name="Wu L."/>
            <person name="Ma J."/>
        </authorList>
    </citation>
    <scope>NUCLEOTIDE SEQUENCE [LARGE SCALE GENOMIC DNA]</scope>
    <source>
        <strain evidence="4">JCM 18303</strain>
    </source>
</reference>
<dbReference type="Gene3D" id="3.30.470.20">
    <property type="entry name" value="ATP-grasp fold, B domain"/>
    <property type="match status" value="1"/>
</dbReference>
<dbReference type="Gene3D" id="3.50.30.10">
    <property type="entry name" value="Phosphohistidine domain"/>
    <property type="match status" value="1"/>
</dbReference>
<dbReference type="PANTHER" id="PTHR22931">
    <property type="entry name" value="PHOSPHOENOLPYRUVATE DIKINASE-RELATED"/>
    <property type="match status" value="1"/>
</dbReference>
<dbReference type="InterPro" id="IPR008279">
    <property type="entry name" value="PEP-util_enz_mobile_dom"/>
</dbReference>
<dbReference type="Proteomes" id="UP001428817">
    <property type="component" value="Unassembled WGS sequence"/>
</dbReference>
<keyword evidence="4" id="KW-1185">Reference proteome</keyword>
<evidence type="ECO:0000259" key="1">
    <source>
        <dbReference type="Pfam" id="PF00391"/>
    </source>
</evidence>